<comment type="caution">
    <text evidence="1">The sequence shown here is derived from an EMBL/GenBank/DDBJ whole genome shotgun (WGS) entry which is preliminary data.</text>
</comment>
<evidence type="ECO:0000313" key="2">
    <source>
        <dbReference type="Proteomes" id="UP000574276"/>
    </source>
</evidence>
<gene>
    <name evidence="1" type="ORF">H0486_16575</name>
</gene>
<dbReference type="EMBL" id="JACEGA010000001">
    <property type="protein sequence ID" value="MBB2184495.1"/>
    <property type="molecule type" value="Genomic_DNA"/>
</dbReference>
<sequence>MGDEFNIENVENLVTNVPLMEISDISKIIKEMIKIKNDVTRVINKKTKIYDIEDKTSLNNFTDNLKAKIKKCHIDSYDIVDDAINCIEELEPAIRRDLYDYYWEVYLDVLSEMEISINNTESIKNHSDKIYSNLLSRINDQIFTGKKSKIETNKKITYLNAITAYVFYECKFLIPIEGDAIML</sequence>
<evidence type="ECO:0000313" key="1">
    <source>
        <dbReference type="EMBL" id="MBB2184495.1"/>
    </source>
</evidence>
<reference evidence="1 2" key="1">
    <citation type="submission" date="2020-07" db="EMBL/GenBank/DDBJ databases">
        <title>Characterization and genome sequencing of isolate MD1, a novel member within the family Lachnospiraceae.</title>
        <authorList>
            <person name="Rettenmaier R."/>
            <person name="Di Bello L."/>
            <person name="Zinser C."/>
            <person name="Scheitz K."/>
            <person name="Liebl W."/>
            <person name="Zverlov V."/>
        </authorList>
    </citation>
    <scope>NUCLEOTIDE SEQUENCE [LARGE SCALE GENOMIC DNA]</scope>
    <source>
        <strain evidence="1 2">MD1</strain>
    </source>
</reference>
<name>A0A839K3L1_9FIRM</name>
<organism evidence="1 2">
    <name type="scientific">Variimorphobacter saccharofermentans</name>
    <dbReference type="NCBI Taxonomy" id="2755051"/>
    <lineage>
        <taxon>Bacteria</taxon>
        <taxon>Bacillati</taxon>
        <taxon>Bacillota</taxon>
        <taxon>Clostridia</taxon>
        <taxon>Lachnospirales</taxon>
        <taxon>Lachnospiraceae</taxon>
        <taxon>Variimorphobacter</taxon>
    </lineage>
</organism>
<protein>
    <submittedName>
        <fullName evidence="1">Uncharacterized protein</fullName>
    </submittedName>
</protein>
<dbReference type="Proteomes" id="UP000574276">
    <property type="component" value="Unassembled WGS sequence"/>
</dbReference>
<dbReference type="RefSeq" id="WP_228354062.1">
    <property type="nucleotide sequence ID" value="NZ_JACEGA010000001.1"/>
</dbReference>
<dbReference type="AlphaFoldDB" id="A0A839K3L1"/>
<proteinExistence type="predicted"/>
<accession>A0A839K3L1</accession>
<keyword evidence="2" id="KW-1185">Reference proteome</keyword>